<gene>
    <name evidence="2" type="ORF">FRY97_19690</name>
</gene>
<comment type="caution">
    <text evidence="2">The sequence shown here is derived from an EMBL/GenBank/DDBJ whole genome shotgun (WGS) entry which is preliminary data.</text>
</comment>
<reference evidence="2 3" key="1">
    <citation type="submission" date="2019-08" db="EMBL/GenBank/DDBJ databases">
        <title>Genome of Phaeodactylibacter luteus.</title>
        <authorList>
            <person name="Bowman J.P."/>
        </authorList>
    </citation>
    <scope>NUCLEOTIDE SEQUENCE [LARGE SCALE GENOMIC DNA]</scope>
    <source>
        <strain evidence="2 3">KCTC 42180</strain>
    </source>
</reference>
<sequence>MDIANILFLDIETVSGKPAYNALSEDMQALWAIKANQLARGQLAPLTEEEVAAAYSQKAGIFAEFGKIVCISVGVVYRDKEDKKLHIRLKSFASENEAELLHEFSQLVFKHYNNAAKYGFCGHNAKEFDIPYICRRLIINRMPLPAPFDLSGKKPWETKHIVDTMEMWSFGDRKNFTSLKLLAAVLGFPSPKDDIDGSDVGRVYWEEKDLKRISFYCEKDVLATTQLYLRYKLMPLLEDDQVIHV</sequence>
<organism evidence="2 3">
    <name type="scientific">Phaeodactylibacter luteus</name>
    <dbReference type="NCBI Taxonomy" id="1564516"/>
    <lineage>
        <taxon>Bacteria</taxon>
        <taxon>Pseudomonadati</taxon>
        <taxon>Bacteroidota</taxon>
        <taxon>Saprospiria</taxon>
        <taxon>Saprospirales</taxon>
        <taxon>Haliscomenobacteraceae</taxon>
        <taxon>Phaeodactylibacter</taxon>
    </lineage>
</organism>
<dbReference type="OrthoDB" id="9773351at2"/>
<evidence type="ECO:0000313" key="3">
    <source>
        <dbReference type="Proteomes" id="UP000321580"/>
    </source>
</evidence>
<dbReference type="SUPFAM" id="SSF53098">
    <property type="entry name" value="Ribonuclease H-like"/>
    <property type="match status" value="1"/>
</dbReference>
<dbReference type="InterPro" id="IPR019288">
    <property type="entry name" value="3'-5'_exonuclease_PolB-like"/>
</dbReference>
<accession>A0A5C6RI45</accession>
<dbReference type="InterPro" id="IPR012337">
    <property type="entry name" value="RNaseH-like_sf"/>
</dbReference>
<dbReference type="Proteomes" id="UP000321580">
    <property type="component" value="Unassembled WGS sequence"/>
</dbReference>
<dbReference type="GO" id="GO:0003676">
    <property type="term" value="F:nucleic acid binding"/>
    <property type="evidence" value="ECO:0007669"/>
    <property type="project" value="InterPro"/>
</dbReference>
<dbReference type="CDD" id="cd05782">
    <property type="entry name" value="DNA_polB_like1_exo"/>
    <property type="match status" value="1"/>
</dbReference>
<dbReference type="Gene3D" id="3.30.420.10">
    <property type="entry name" value="Ribonuclease H-like superfamily/Ribonuclease H"/>
    <property type="match status" value="1"/>
</dbReference>
<dbReference type="GO" id="GO:0004527">
    <property type="term" value="F:exonuclease activity"/>
    <property type="evidence" value="ECO:0007669"/>
    <property type="project" value="UniProtKB-KW"/>
</dbReference>
<keyword evidence="2" id="KW-0378">Hydrolase</keyword>
<feature type="domain" description="Predicted 3'-5' exonuclease PolB-like" evidence="1">
    <location>
        <begin position="65"/>
        <end position="234"/>
    </location>
</feature>
<dbReference type="EMBL" id="VOOR01000065">
    <property type="protein sequence ID" value="TXB61330.1"/>
    <property type="molecule type" value="Genomic_DNA"/>
</dbReference>
<dbReference type="Pfam" id="PF10108">
    <property type="entry name" value="DNA_pol_B_exo2"/>
    <property type="match status" value="1"/>
</dbReference>
<dbReference type="AlphaFoldDB" id="A0A5C6RI45"/>
<evidence type="ECO:0000259" key="1">
    <source>
        <dbReference type="Pfam" id="PF10108"/>
    </source>
</evidence>
<dbReference type="InterPro" id="IPR036397">
    <property type="entry name" value="RNaseH_sf"/>
</dbReference>
<evidence type="ECO:0000313" key="2">
    <source>
        <dbReference type="EMBL" id="TXB61330.1"/>
    </source>
</evidence>
<proteinExistence type="predicted"/>
<protein>
    <submittedName>
        <fullName evidence="2">3'-5' exonuclease</fullName>
    </submittedName>
</protein>
<keyword evidence="3" id="KW-1185">Reference proteome</keyword>
<dbReference type="RefSeq" id="WP_147169331.1">
    <property type="nucleotide sequence ID" value="NZ_VOOR01000065.1"/>
</dbReference>
<name>A0A5C6RI45_9BACT</name>
<keyword evidence="2" id="KW-0540">Nuclease</keyword>
<keyword evidence="2" id="KW-0269">Exonuclease</keyword>